<proteinExistence type="predicted"/>
<dbReference type="InterPro" id="IPR036873">
    <property type="entry name" value="Rhodanese-like_dom_sf"/>
</dbReference>
<dbReference type="PANTHER" id="PTHR10314">
    <property type="entry name" value="CYSTATHIONINE BETA-SYNTHASE"/>
    <property type="match status" value="1"/>
</dbReference>
<dbReference type="GeneID" id="31013884"/>
<feature type="region of interest" description="Disordered" evidence="1">
    <location>
        <begin position="138"/>
        <end position="158"/>
    </location>
</feature>
<dbReference type="AlphaFoldDB" id="A0A1J9S2D3"/>
<sequence>MHPENELNVYSGEDSLKKYYDPDYQPPLPLVEIPACLNPFRKDGVRIYAKMMTMLPANNVKALPAMNLLEKSVEKDKTKTVIEYSSGSTVISMSLVGRVFHGIDDTRAYLSNKTSDAKLKLMQFFGLNITLFGGPSQPEPLDERGGIQAARRKAEQDESVVNPNQYENDANWQAHYKWTGPQILRQLPQISVLCAGMGTSGTMTGMGTYFKDAKPSVVRVGVCTAAGDRVPGPRSYALMSPVTFPWRNAIDTMEEVGSTDSYTLSLALSREGLVCGPSSGFNLQGLYQFLAKRRAANTLSSLADPSTGLITCVFLCCDLPYQYINEYFAALPPTRFHPIANRNLAAVDRHRYDEAWELDDGAAIAAALRQCCGDAVDDDEKSTVVLDLRQPADFAAWHLPAAVNASLPSVTAGAPSPFADAATLEAQWRELDACFVEKQVEHGGAGCVLVQRAGADRGSVELRKGRRVLVVCYNGDTARVATSVLRARGVEAESVKGGVGKVKEWWGEREAATAAAAAAAVQRRAAREREMQKTTSACFEKEQAAAVEVLTTA</sequence>
<dbReference type="InterPro" id="IPR001763">
    <property type="entry name" value="Rhodanese-like_dom"/>
</dbReference>
<dbReference type="EMBL" id="MNUE01000027">
    <property type="protein sequence ID" value="OJD33805.1"/>
    <property type="molecule type" value="Genomic_DNA"/>
</dbReference>
<feature type="domain" description="Rhodanese" evidence="2">
    <location>
        <begin position="379"/>
        <end position="511"/>
    </location>
</feature>
<evidence type="ECO:0000256" key="1">
    <source>
        <dbReference type="SAM" id="MobiDB-lite"/>
    </source>
</evidence>
<dbReference type="OrthoDB" id="10259545at2759"/>
<dbReference type="Gene3D" id="3.40.50.1100">
    <property type="match status" value="2"/>
</dbReference>
<evidence type="ECO:0000313" key="4">
    <source>
        <dbReference type="Proteomes" id="UP000183809"/>
    </source>
</evidence>
<reference evidence="3 4" key="1">
    <citation type="submission" date="2016-10" db="EMBL/GenBank/DDBJ databases">
        <title>Proteomics and genomics reveal pathogen-plant mechanisms compatible with a hemibiotrophic lifestyle of Diplodia corticola.</title>
        <authorList>
            <person name="Fernandes I."/>
            <person name="De Jonge R."/>
            <person name="Van De Peer Y."/>
            <person name="Devreese B."/>
            <person name="Alves A."/>
            <person name="Esteves A.C."/>
        </authorList>
    </citation>
    <scope>NUCLEOTIDE SEQUENCE [LARGE SCALE GENOMIC DNA]</scope>
    <source>
        <strain evidence="3 4">CBS 112549</strain>
    </source>
</reference>
<dbReference type="InterPro" id="IPR050214">
    <property type="entry name" value="Cys_Synth/Cystath_Beta-Synth"/>
</dbReference>
<dbReference type="Gene3D" id="3.40.250.10">
    <property type="entry name" value="Rhodanese-like domain"/>
    <property type="match status" value="1"/>
</dbReference>
<dbReference type="FunFam" id="3.40.50.1100:FF:000058">
    <property type="entry name" value="Cysteine synthase B, putative"/>
    <property type="match status" value="1"/>
</dbReference>
<accession>A0A1J9S2D3</accession>
<dbReference type="PROSITE" id="PS50206">
    <property type="entry name" value="RHODANESE_3"/>
    <property type="match status" value="1"/>
</dbReference>
<dbReference type="CDD" id="cd00158">
    <property type="entry name" value="RHOD"/>
    <property type="match status" value="1"/>
</dbReference>
<dbReference type="RefSeq" id="XP_020130065.1">
    <property type="nucleotide sequence ID" value="XM_020273623.1"/>
</dbReference>
<dbReference type="Pfam" id="PF00581">
    <property type="entry name" value="Rhodanese"/>
    <property type="match status" value="1"/>
</dbReference>
<organism evidence="3 4">
    <name type="scientific">Diplodia corticola</name>
    <dbReference type="NCBI Taxonomy" id="236234"/>
    <lineage>
        <taxon>Eukaryota</taxon>
        <taxon>Fungi</taxon>
        <taxon>Dikarya</taxon>
        <taxon>Ascomycota</taxon>
        <taxon>Pezizomycotina</taxon>
        <taxon>Dothideomycetes</taxon>
        <taxon>Dothideomycetes incertae sedis</taxon>
        <taxon>Botryosphaeriales</taxon>
        <taxon>Botryosphaeriaceae</taxon>
        <taxon>Diplodia</taxon>
    </lineage>
</organism>
<evidence type="ECO:0000313" key="3">
    <source>
        <dbReference type="EMBL" id="OJD33805.1"/>
    </source>
</evidence>
<dbReference type="SUPFAM" id="SSF52821">
    <property type="entry name" value="Rhodanese/Cell cycle control phosphatase"/>
    <property type="match status" value="1"/>
</dbReference>
<dbReference type="Pfam" id="PF00291">
    <property type="entry name" value="PALP"/>
    <property type="match status" value="1"/>
</dbReference>
<gene>
    <name evidence="3" type="ORF">BKCO1_2700089</name>
</gene>
<evidence type="ECO:0000259" key="2">
    <source>
        <dbReference type="PROSITE" id="PS50206"/>
    </source>
</evidence>
<dbReference type="SUPFAM" id="SSF53686">
    <property type="entry name" value="Tryptophan synthase beta subunit-like PLP-dependent enzymes"/>
    <property type="match status" value="1"/>
</dbReference>
<name>A0A1J9S2D3_9PEZI</name>
<keyword evidence="4" id="KW-1185">Reference proteome</keyword>
<comment type="caution">
    <text evidence="3">The sequence shown here is derived from an EMBL/GenBank/DDBJ whole genome shotgun (WGS) entry which is preliminary data.</text>
</comment>
<dbReference type="InterPro" id="IPR001926">
    <property type="entry name" value="TrpB-like_PALP"/>
</dbReference>
<dbReference type="InterPro" id="IPR036052">
    <property type="entry name" value="TrpB-like_PALP_sf"/>
</dbReference>
<dbReference type="Proteomes" id="UP000183809">
    <property type="component" value="Unassembled WGS sequence"/>
</dbReference>
<dbReference type="STRING" id="236234.A0A1J9S2D3"/>
<protein>
    <submittedName>
        <fullName evidence="3">Cysteine synthase b</fullName>
    </submittedName>
</protein>